<name>A0A146F7Z4_ASPKA</name>
<evidence type="ECO:0000313" key="2">
    <source>
        <dbReference type="Proteomes" id="UP000075230"/>
    </source>
</evidence>
<comment type="caution">
    <text evidence="1">The sequence shown here is derived from an EMBL/GenBank/DDBJ whole genome shotgun (WGS) entry which is preliminary data.</text>
</comment>
<dbReference type="Proteomes" id="UP000075230">
    <property type="component" value="Unassembled WGS sequence"/>
</dbReference>
<reference evidence="2" key="2">
    <citation type="submission" date="2016-02" db="EMBL/GenBank/DDBJ databases">
        <title>Genome sequencing of Aspergillus luchuensis NBRC 4314.</title>
        <authorList>
            <person name="Yamada O."/>
        </authorList>
    </citation>
    <scope>NUCLEOTIDE SEQUENCE [LARGE SCALE GENOMIC DNA]</scope>
    <source>
        <strain evidence="2">RIB 2604</strain>
    </source>
</reference>
<gene>
    <name evidence="1" type="ORF">RIB2604_01200280</name>
</gene>
<dbReference type="PROSITE" id="PS51257">
    <property type="entry name" value="PROKAR_LIPOPROTEIN"/>
    <property type="match status" value="1"/>
</dbReference>
<reference evidence="1 2" key="1">
    <citation type="journal article" date="2016" name="DNA Res.">
        <title>Genome sequence of Aspergillus luchuensis NBRC 4314.</title>
        <authorList>
            <person name="Yamada O."/>
            <person name="Machida M."/>
            <person name="Hosoyama A."/>
            <person name="Goto M."/>
            <person name="Takahashi T."/>
            <person name="Futagami T."/>
            <person name="Yamagata Y."/>
            <person name="Takeuchi M."/>
            <person name="Kobayashi T."/>
            <person name="Koike H."/>
            <person name="Abe K."/>
            <person name="Asai K."/>
            <person name="Arita M."/>
            <person name="Fujita N."/>
            <person name="Fukuda K."/>
            <person name="Higa K."/>
            <person name="Horikawa H."/>
            <person name="Ishikawa T."/>
            <person name="Jinno K."/>
            <person name="Kato Y."/>
            <person name="Kirimura K."/>
            <person name="Mizutani O."/>
            <person name="Nakasone K."/>
            <person name="Sano M."/>
            <person name="Shiraishi Y."/>
            <person name="Tsukahara M."/>
            <person name="Gomi K."/>
        </authorList>
    </citation>
    <scope>NUCLEOTIDE SEQUENCE [LARGE SCALE GENOMIC DNA]</scope>
    <source>
        <strain evidence="1 2">RIB 2604</strain>
    </source>
</reference>
<evidence type="ECO:0000313" key="1">
    <source>
        <dbReference type="EMBL" id="GAT21879.1"/>
    </source>
</evidence>
<dbReference type="EMBL" id="BCWF01000012">
    <property type="protein sequence ID" value="GAT21879.1"/>
    <property type="molecule type" value="Genomic_DNA"/>
</dbReference>
<organism evidence="1 2">
    <name type="scientific">Aspergillus kawachii</name>
    <name type="common">White koji mold</name>
    <name type="synonym">Aspergillus awamori var. kawachi</name>
    <dbReference type="NCBI Taxonomy" id="1069201"/>
    <lineage>
        <taxon>Eukaryota</taxon>
        <taxon>Fungi</taxon>
        <taxon>Dikarya</taxon>
        <taxon>Ascomycota</taxon>
        <taxon>Pezizomycotina</taxon>
        <taxon>Eurotiomycetes</taxon>
        <taxon>Eurotiomycetidae</taxon>
        <taxon>Eurotiales</taxon>
        <taxon>Aspergillaceae</taxon>
        <taxon>Aspergillus</taxon>
        <taxon>Aspergillus subgen. Circumdati</taxon>
    </lineage>
</organism>
<protein>
    <submittedName>
        <fullName evidence="1">Uncharacterized protein</fullName>
    </submittedName>
</protein>
<sequence length="515" mass="58202">MVRQNWYDIVPHNRELRIVMPRQKPLAGVASFLSCHDQQNADLVLSLLKELAFVAETPVQNNLCHDRALHDRHNPQWSVGNRMLIPKSLVLGIQLILRGLSPGSLVKFTWCYPWLPRGIMNSNGYIPRFQPQIVSLELYTQAGDETGTGRSSIAEEISVDGLVQLRHLTCLVWHGICPRRHALVLDTCIRQNSGTLERLDLRFSRRAVDRTPSVARAHDRDPVEFPNLRMLTLENVPISESGVIASLLSHPSGVDPWDLNGHGLDQTMENRNLELIREIGWHRGKNRLYRACYGLFQELQEVLRTGIDELLDLYYWQPASLNGIQGLLDLYCSQACLPFKDTVELLCLFYLEPASDLSKCEGLLGPCASRPFALMGELLDYLRLFTSQPVPTSADVMQLVGRLAHPVPSLDTVERFLSRHCLQQFPSLRAVVQLLDLFYLQPGLSLAQAEEHLSRYSTQPSPPLGLLVEYLSELKSQQPCVSTADIAVRMLQHMRALGNRETEAEDAWNNLLRAS</sequence>
<proteinExistence type="predicted"/>
<accession>A0A146F7Z4</accession>
<dbReference type="AlphaFoldDB" id="A0A146F7Z4"/>